<feature type="transmembrane region" description="Helical" evidence="2">
    <location>
        <begin position="90"/>
        <end position="113"/>
    </location>
</feature>
<organism evidence="3 4">
    <name type="scientific">Coemansia thaxteri</name>
    <dbReference type="NCBI Taxonomy" id="2663907"/>
    <lineage>
        <taxon>Eukaryota</taxon>
        <taxon>Fungi</taxon>
        <taxon>Fungi incertae sedis</taxon>
        <taxon>Zoopagomycota</taxon>
        <taxon>Kickxellomycotina</taxon>
        <taxon>Kickxellomycetes</taxon>
        <taxon>Kickxellales</taxon>
        <taxon>Kickxellaceae</taxon>
        <taxon>Coemansia</taxon>
    </lineage>
</organism>
<keyword evidence="2" id="KW-0812">Transmembrane</keyword>
<evidence type="ECO:0000256" key="1">
    <source>
        <dbReference type="SAM" id="MobiDB-lite"/>
    </source>
</evidence>
<reference evidence="3" key="1">
    <citation type="submission" date="2022-07" db="EMBL/GenBank/DDBJ databases">
        <title>Phylogenomic reconstructions and comparative analyses of Kickxellomycotina fungi.</title>
        <authorList>
            <person name="Reynolds N.K."/>
            <person name="Stajich J.E."/>
            <person name="Barry K."/>
            <person name="Grigoriev I.V."/>
            <person name="Crous P."/>
            <person name="Smith M.E."/>
        </authorList>
    </citation>
    <scope>NUCLEOTIDE SEQUENCE</scope>
    <source>
        <strain evidence="3">IMI 214461</strain>
    </source>
</reference>
<proteinExistence type="predicted"/>
<evidence type="ECO:0000313" key="3">
    <source>
        <dbReference type="EMBL" id="KAJ2005887.1"/>
    </source>
</evidence>
<dbReference type="EMBL" id="JANBQF010000081">
    <property type="protein sequence ID" value="KAJ2005887.1"/>
    <property type="molecule type" value="Genomic_DNA"/>
</dbReference>
<keyword evidence="4" id="KW-1185">Reference proteome</keyword>
<feature type="region of interest" description="Disordered" evidence="1">
    <location>
        <begin position="48"/>
        <end position="73"/>
    </location>
</feature>
<dbReference type="OrthoDB" id="5554325at2759"/>
<keyword evidence="2" id="KW-0472">Membrane</keyword>
<protein>
    <submittedName>
        <fullName evidence="3">Uncharacterized protein</fullName>
    </submittedName>
</protein>
<sequence length="249" mass="26783">MSYSYRPHDDYSNRNAYLSAAGGGGEGGHAHISNPVHLASVDITSMNSHRPQAAPTPAAVPKPPTAARKKGDSTGVVGMADMSHWSALRFVVYVGTRLAQLVVAIVCIGYLSQARKNRPADAANDVTERNTEIAVFVVGGITAGTAAISIVLHMFAKTRQRIEMSRTAWITLALNFSIFVAWIILVLIDVIVVDCSRKSDGLWCRDIKASLATGLVSAMLALVVVLRSFSVLVRADRVKLWNTPIKSKA</sequence>
<feature type="transmembrane region" description="Helical" evidence="2">
    <location>
        <begin position="133"/>
        <end position="156"/>
    </location>
</feature>
<evidence type="ECO:0000256" key="2">
    <source>
        <dbReference type="SAM" id="Phobius"/>
    </source>
</evidence>
<feature type="transmembrane region" description="Helical" evidence="2">
    <location>
        <begin position="211"/>
        <end position="233"/>
    </location>
</feature>
<feature type="transmembrane region" description="Helical" evidence="2">
    <location>
        <begin position="168"/>
        <end position="191"/>
    </location>
</feature>
<comment type="caution">
    <text evidence="3">The sequence shown here is derived from an EMBL/GenBank/DDBJ whole genome shotgun (WGS) entry which is preliminary data.</text>
</comment>
<name>A0A9W8EGD0_9FUNG</name>
<dbReference type="Proteomes" id="UP001150907">
    <property type="component" value="Unassembled WGS sequence"/>
</dbReference>
<accession>A0A9W8EGD0</accession>
<dbReference type="AlphaFoldDB" id="A0A9W8EGD0"/>
<keyword evidence="2" id="KW-1133">Transmembrane helix</keyword>
<gene>
    <name evidence="3" type="ORF">H4R26_001694</name>
</gene>
<evidence type="ECO:0000313" key="4">
    <source>
        <dbReference type="Proteomes" id="UP001150907"/>
    </source>
</evidence>